<evidence type="ECO:0000259" key="1">
    <source>
        <dbReference type="Pfam" id="PF25597"/>
    </source>
</evidence>
<dbReference type="Pfam" id="PF25597">
    <property type="entry name" value="SH3_retrovirus"/>
    <property type="match status" value="1"/>
</dbReference>
<reference evidence="2" key="1">
    <citation type="submission" date="2022-04" db="EMBL/GenBank/DDBJ databases">
        <title>Carnegiea gigantea Genome sequencing and assembly v2.</title>
        <authorList>
            <person name="Copetti D."/>
            <person name="Sanderson M.J."/>
            <person name="Burquez A."/>
            <person name="Wojciechowski M.F."/>
        </authorList>
    </citation>
    <scope>NUCLEOTIDE SEQUENCE</scope>
    <source>
        <strain evidence="2">SGP5-SGP5p</strain>
        <tissue evidence="2">Aerial part</tissue>
    </source>
</reference>
<name>A0A9Q1GNM0_9CARY</name>
<dbReference type="Proteomes" id="UP001153076">
    <property type="component" value="Unassembled WGS sequence"/>
</dbReference>
<keyword evidence="3" id="KW-1185">Reference proteome</keyword>
<proteinExistence type="predicted"/>
<protein>
    <recommendedName>
        <fullName evidence="1">Retroviral polymerase SH3-like domain-containing protein</fullName>
    </recommendedName>
</protein>
<comment type="caution">
    <text evidence="2">The sequence shown here is derived from an EMBL/GenBank/DDBJ whole genome shotgun (WGS) entry which is preliminary data.</text>
</comment>
<evidence type="ECO:0000313" key="2">
    <source>
        <dbReference type="EMBL" id="KAJ8421838.1"/>
    </source>
</evidence>
<dbReference type="InterPro" id="IPR057670">
    <property type="entry name" value="SH3_retrovirus"/>
</dbReference>
<evidence type="ECO:0000313" key="3">
    <source>
        <dbReference type="Proteomes" id="UP001153076"/>
    </source>
</evidence>
<dbReference type="AlphaFoldDB" id="A0A9Q1GNM0"/>
<accession>A0A9Q1GNM0</accession>
<organism evidence="2 3">
    <name type="scientific">Carnegiea gigantea</name>
    <dbReference type="NCBI Taxonomy" id="171969"/>
    <lineage>
        <taxon>Eukaryota</taxon>
        <taxon>Viridiplantae</taxon>
        <taxon>Streptophyta</taxon>
        <taxon>Embryophyta</taxon>
        <taxon>Tracheophyta</taxon>
        <taxon>Spermatophyta</taxon>
        <taxon>Magnoliopsida</taxon>
        <taxon>eudicotyledons</taxon>
        <taxon>Gunneridae</taxon>
        <taxon>Pentapetalae</taxon>
        <taxon>Caryophyllales</taxon>
        <taxon>Cactineae</taxon>
        <taxon>Cactaceae</taxon>
        <taxon>Cactoideae</taxon>
        <taxon>Echinocereeae</taxon>
        <taxon>Carnegiea</taxon>
    </lineage>
</organism>
<sequence length="180" mass="19750">MFESRSRKCIFIGYTHAKKGWKLFDLKTGDVFISRDVLFDEKHFPFHESKEENPAANSHCFWNTNGALDDWASKEPVPVASSQPNPVLLGPVQNRPHTGPLLHGPQQPSAASLRDGGEEWITIIQQRNKPPSPIDHTHTATGNSFDMLGRNTHEVQGGNGIVQNDGSIGVVAQSIAGLYG</sequence>
<feature type="domain" description="Retroviral polymerase SH3-like" evidence="1">
    <location>
        <begin position="2"/>
        <end position="51"/>
    </location>
</feature>
<dbReference type="EMBL" id="JAKOGI010002503">
    <property type="protein sequence ID" value="KAJ8421838.1"/>
    <property type="molecule type" value="Genomic_DNA"/>
</dbReference>
<dbReference type="OrthoDB" id="1750165at2759"/>
<gene>
    <name evidence="2" type="ORF">Cgig2_003767</name>
</gene>